<feature type="compositionally biased region" description="Low complexity" evidence="1">
    <location>
        <begin position="288"/>
        <end position="297"/>
    </location>
</feature>
<proteinExistence type="predicted"/>
<accession>A0ABD3RR88</accession>
<feature type="region of interest" description="Disordered" evidence="1">
    <location>
        <begin position="278"/>
        <end position="297"/>
    </location>
</feature>
<gene>
    <name evidence="3" type="ORF">ACHAXA_008512</name>
</gene>
<dbReference type="InterPro" id="IPR007810">
    <property type="entry name" value="Pep3/Vps18_beta-prop"/>
</dbReference>
<evidence type="ECO:0000313" key="3">
    <source>
        <dbReference type="EMBL" id="KAL3815462.1"/>
    </source>
</evidence>
<name>A0ABD3RR88_9STRA</name>
<organism evidence="3 4">
    <name type="scientific">Cyclostephanos tholiformis</name>
    <dbReference type="NCBI Taxonomy" id="382380"/>
    <lineage>
        <taxon>Eukaryota</taxon>
        <taxon>Sar</taxon>
        <taxon>Stramenopiles</taxon>
        <taxon>Ochrophyta</taxon>
        <taxon>Bacillariophyta</taxon>
        <taxon>Coscinodiscophyceae</taxon>
        <taxon>Thalassiosirophycidae</taxon>
        <taxon>Stephanodiscales</taxon>
        <taxon>Stephanodiscaceae</taxon>
        <taxon>Cyclostephanos</taxon>
    </lineage>
</organism>
<reference evidence="3 4" key="1">
    <citation type="submission" date="2024-10" db="EMBL/GenBank/DDBJ databases">
        <title>Updated reference genomes for cyclostephanoid diatoms.</title>
        <authorList>
            <person name="Roberts W.R."/>
            <person name="Alverson A.J."/>
        </authorList>
    </citation>
    <scope>NUCLEOTIDE SEQUENCE [LARGE SCALE GENOMIC DNA]</scope>
    <source>
        <strain evidence="3 4">AJA228-03</strain>
    </source>
</reference>
<feature type="region of interest" description="Disordered" evidence="1">
    <location>
        <begin position="144"/>
        <end position="164"/>
    </location>
</feature>
<comment type="caution">
    <text evidence="3">The sequence shown here is derived from an EMBL/GenBank/DDBJ whole genome shotgun (WGS) entry which is preliminary data.</text>
</comment>
<feature type="region of interest" description="Disordered" evidence="1">
    <location>
        <begin position="1"/>
        <end position="69"/>
    </location>
</feature>
<dbReference type="Proteomes" id="UP001530377">
    <property type="component" value="Unassembled WGS sequence"/>
</dbReference>
<sequence>MSTNPFDYDDDDGGGALARGPRRRHQHQQHLDRHTVRDGNAQQQQQQQHQQQQHQQQRKQMQRHSPPTERNRQYLHNHQRNQQRLPTVAPIFSARGVEWPLPSAFAPAQYRSYRRESRASGVGIGISSSGLAIVNNIDASSSSMHGAAVGHRHHRRAGSIEDGRGVGGASAFASRAGGGDGLASPSDGIGGGAVGGGSMAGGGGGGYGGLTGLMGRVLGASSASASGGSRAASNIANEIEEADMNSSATRPVWPPRPHCVAAANGWIVAVVECGPPHGVPMHHPPHPSSSSSSSSSSSAAAIVSPVALASLMPPLRLVSRWNVRRGTTLGSDGDRLIPLPPPVRPVVNWDAAVESSTASGGAISGGGGSSSSSNAGDDPNFGRIMRTFVDPTGCHVFLSARNGEAYYLHSTSKVVTKLSGFGPGVDGSFSSSRAGATLAEATGGGGGDGTSVVQTGLTPGSYVTAVGWDR</sequence>
<feature type="compositionally biased region" description="Low complexity" evidence="1">
    <location>
        <begin position="42"/>
        <end position="55"/>
    </location>
</feature>
<feature type="region of interest" description="Disordered" evidence="1">
    <location>
        <begin position="357"/>
        <end position="378"/>
    </location>
</feature>
<dbReference type="Pfam" id="PF05131">
    <property type="entry name" value="Pep3_Vps18"/>
    <property type="match status" value="1"/>
</dbReference>
<protein>
    <recommendedName>
        <fullName evidence="2">Pep3/Vps18 beta-propeller domain-containing protein</fullName>
    </recommendedName>
</protein>
<evidence type="ECO:0000259" key="2">
    <source>
        <dbReference type="Pfam" id="PF05131"/>
    </source>
</evidence>
<feature type="domain" description="Pep3/Vps18 beta-propeller" evidence="2">
    <location>
        <begin position="382"/>
        <end position="419"/>
    </location>
</feature>
<evidence type="ECO:0000313" key="4">
    <source>
        <dbReference type="Proteomes" id="UP001530377"/>
    </source>
</evidence>
<dbReference type="AlphaFoldDB" id="A0ABD3RR88"/>
<keyword evidence="4" id="KW-1185">Reference proteome</keyword>
<evidence type="ECO:0000256" key="1">
    <source>
        <dbReference type="SAM" id="MobiDB-lite"/>
    </source>
</evidence>
<dbReference type="EMBL" id="JALLPB020000198">
    <property type="protein sequence ID" value="KAL3815462.1"/>
    <property type="molecule type" value="Genomic_DNA"/>
</dbReference>